<comment type="caution">
    <text evidence="1">The sequence shown here is derived from an EMBL/GenBank/DDBJ whole genome shotgun (WGS) entry which is preliminary data.</text>
</comment>
<gene>
    <name evidence="1" type="ORF">EVAR_47984_1</name>
</gene>
<evidence type="ECO:0000313" key="1">
    <source>
        <dbReference type="EMBL" id="GBP63646.1"/>
    </source>
</evidence>
<protein>
    <submittedName>
        <fullName evidence="1">Uncharacterized protein</fullName>
    </submittedName>
</protein>
<dbReference type="Proteomes" id="UP000299102">
    <property type="component" value="Unassembled WGS sequence"/>
</dbReference>
<proteinExistence type="predicted"/>
<keyword evidence="2" id="KW-1185">Reference proteome</keyword>
<reference evidence="1 2" key="1">
    <citation type="journal article" date="2019" name="Commun. Biol.">
        <title>The bagworm genome reveals a unique fibroin gene that provides high tensile strength.</title>
        <authorList>
            <person name="Kono N."/>
            <person name="Nakamura H."/>
            <person name="Ohtoshi R."/>
            <person name="Tomita M."/>
            <person name="Numata K."/>
            <person name="Arakawa K."/>
        </authorList>
    </citation>
    <scope>NUCLEOTIDE SEQUENCE [LARGE SCALE GENOMIC DNA]</scope>
</reference>
<name>A0A4C1XIC8_EUMVA</name>
<sequence>MNWSVNFEVSQTKPLAVIKKFEYPRSLSGSCSPRIQTWYQYAGLKSISLQGLTEVTRLDDASIPLATLCRPHGPKPDWWPAWRGYHCIRHEQQLGDLVTAVRMVKFKNTFSS</sequence>
<dbReference type="EMBL" id="BGZK01000875">
    <property type="protein sequence ID" value="GBP63646.1"/>
    <property type="molecule type" value="Genomic_DNA"/>
</dbReference>
<accession>A0A4C1XIC8</accession>
<evidence type="ECO:0000313" key="2">
    <source>
        <dbReference type="Proteomes" id="UP000299102"/>
    </source>
</evidence>
<dbReference type="AlphaFoldDB" id="A0A4C1XIC8"/>
<organism evidence="1 2">
    <name type="scientific">Eumeta variegata</name>
    <name type="common">Bagworm moth</name>
    <name type="synonym">Eumeta japonica</name>
    <dbReference type="NCBI Taxonomy" id="151549"/>
    <lineage>
        <taxon>Eukaryota</taxon>
        <taxon>Metazoa</taxon>
        <taxon>Ecdysozoa</taxon>
        <taxon>Arthropoda</taxon>
        <taxon>Hexapoda</taxon>
        <taxon>Insecta</taxon>
        <taxon>Pterygota</taxon>
        <taxon>Neoptera</taxon>
        <taxon>Endopterygota</taxon>
        <taxon>Lepidoptera</taxon>
        <taxon>Glossata</taxon>
        <taxon>Ditrysia</taxon>
        <taxon>Tineoidea</taxon>
        <taxon>Psychidae</taxon>
        <taxon>Oiketicinae</taxon>
        <taxon>Eumeta</taxon>
    </lineage>
</organism>